<feature type="compositionally biased region" description="Polar residues" evidence="1">
    <location>
        <begin position="405"/>
        <end position="422"/>
    </location>
</feature>
<feature type="compositionally biased region" description="Acidic residues" evidence="1">
    <location>
        <begin position="735"/>
        <end position="745"/>
    </location>
</feature>
<feature type="domain" description="Reverse transcriptase Ty1/copia-type" evidence="3">
    <location>
        <begin position="935"/>
        <end position="1015"/>
    </location>
</feature>
<dbReference type="Pfam" id="PF07727">
    <property type="entry name" value="RVT_2"/>
    <property type="match status" value="2"/>
</dbReference>
<accession>A0A2N9IT14</accession>
<name>A0A2N9IT14_FAGSY</name>
<feature type="transmembrane region" description="Helical" evidence="2">
    <location>
        <begin position="37"/>
        <end position="61"/>
    </location>
</feature>
<proteinExistence type="predicted"/>
<evidence type="ECO:0000259" key="3">
    <source>
        <dbReference type="Pfam" id="PF07727"/>
    </source>
</evidence>
<dbReference type="CDD" id="cd09272">
    <property type="entry name" value="RNase_HI_RT_Ty1"/>
    <property type="match status" value="1"/>
</dbReference>
<reference evidence="4" key="1">
    <citation type="submission" date="2018-02" db="EMBL/GenBank/DDBJ databases">
        <authorList>
            <person name="Cohen D.B."/>
            <person name="Kent A.D."/>
        </authorList>
    </citation>
    <scope>NUCLEOTIDE SEQUENCE</scope>
</reference>
<feature type="domain" description="Reverse transcriptase Ty1/copia-type" evidence="3">
    <location>
        <begin position="823"/>
        <end position="872"/>
    </location>
</feature>
<feature type="compositionally biased region" description="Polar residues" evidence="1">
    <location>
        <begin position="442"/>
        <end position="452"/>
    </location>
</feature>
<feature type="transmembrane region" description="Helical" evidence="2">
    <location>
        <begin position="191"/>
        <end position="214"/>
    </location>
</feature>
<feature type="compositionally biased region" description="Basic residues" evidence="1">
    <location>
        <begin position="431"/>
        <end position="440"/>
    </location>
</feature>
<gene>
    <name evidence="4" type="ORF">FSB_LOCUS55560</name>
</gene>
<keyword evidence="2" id="KW-1133">Transmembrane helix</keyword>
<evidence type="ECO:0000313" key="4">
    <source>
        <dbReference type="EMBL" id="SPD27678.1"/>
    </source>
</evidence>
<evidence type="ECO:0000256" key="2">
    <source>
        <dbReference type="SAM" id="Phobius"/>
    </source>
</evidence>
<feature type="region of interest" description="Disordered" evidence="1">
    <location>
        <begin position="717"/>
        <end position="745"/>
    </location>
</feature>
<dbReference type="PANTHER" id="PTHR33325">
    <property type="entry name" value="ZINC FINGER, CCHC-TYPE-RELATED"/>
    <property type="match status" value="1"/>
</dbReference>
<feature type="compositionally biased region" description="Basic and acidic residues" evidence="1">
    <location>
        <begin position="720"/>
        <end position="731"/>
    </location>
</feature>
<dbReference type="EMBL" id="OIVN01006203">
    <property type="protein sequence ID" value="SPD27678.1"/>
    <property type="molecule type" value="Genomic_DNA"/>
</dbReference>
<keyword evidence="2" id="KW-0472">Membrane</keyword>
<dbReference type="InterPro" id="IPR013103">
    <property type="entry name" value="RVT_2"/>
</dbReference>
<dbReference type="PANTHER" id="PTHR33325:SF11">
    <property type="entry name" value="COLD SHOCK DOMAIN-CONTAINING PROTEIN 4-LIKE"/>
    <property type="match status" value="1"/>
</dbReference>
<organism evidence="4">
    <name type="scientific">Fagus sylvatica</name>
    <name type="common">Beechnut</name>
    <dbReference type="NCBI Taxonomy" id="28930"/>
    <lineage>
        <taxon>Eukaryota</taxon>
        <taxon>Viridiplantae</taxon>
        <taxon>Streptophyta</taxon>
        <taxon>Embryophyta</taxon>
        <taxon>Tracheophyta</taxon>
        <taxon>Spermatophyta</taxon>
        <taxon>Magnoliopsida</taxon>
        <taxon>eudicotyledons</taxon>
        <taxon>Gunneridae</taxon>
        <taxon>Pentapetalae</taxon>
        <taxon>rosids</taxon>
        <taxon>fabids</taxon>
        <taxon>Fagales</taxon>
        <taxon>Fagaceae</taxon>
        <taxon>Fagus</taxon>
    </lineage>
</organism>
<feature type="transmembrane region" description="Helical" evidence="2">
    <location>
        <begin position="156"/>
        <end position="185"/>
    </location>
</feature>
<sequence>MVGPSNINSVWPLFSFPVLEFSYCSNWTQIHLFENTLLGVFTICILFSKLLFNIIMFLFFFGLRSASSCGGYIGIVLQSWRWSRGGLTVVTIGVVLQIWRWSHGGAASASSCRSGGGLAVVRGLRNKLRGGAGLRRSEADLSLAQRGSLWDRFLSLAVEICWSVVAGGGVLLKLWLGFVGLWWVLQWVKMWLRWLCCCEWWLAVLPVAVLAGGCGRIMSNLTKLEFVALDISGKNYLSWILDAEIHLEAMNLGDTIKDGNQASPQNRAKAMIFIRHHLHEELKTEYLTVKDPLILWNNLKERYEHQKTVILPKARYDWMHLRLQDFKSVSEYNSALFKISSQLKLYGEKITDEDMLEKTYTTFHASNVLLQQQYRERKFTKYSELISCLLVAEQNNELLLKNHQSRPTGSTPFPEVNGTSYDNNRGYNGRGRGHGRKRGGRTQNTPRKNTTPYHRKGNYNETKQHGNGQGLQNKPPKTHEEKCLRCGMKGHWQHTCRMPKHLVDLYQASIKEKGKGIEMNFAHHSDPEDHMGYSDIPNKVDITHLDVSDFFEDANGKIDHLIGDGNARFDDCHFNETIFPPLGGEKSLPEARREISWNVSTLSHLDPRTNQSELEVQRIIHLQGIANQLPDVFTDSKKIVKSHIPAANNPAWIEVPEGQLINIAANESKTRLKRGRPVGAKDKIPRKRKIQEKQVAAPEEAIPMKQATNIINLSKNCAHKSPENEPPKEGTPEELSPEEEQVPENDEISIHYVSTGEIWDRNKIVVDNIFSFKVALDITRSNDHEIEPQTVEQCRRRNDWPKWKEAIQAELNSLLKREVFGPMVQIPEGVMPIGYKWVFVRKRNEKNEIIRYKARLVAQGFSQRPGIDYEETIFSSYLYGSLDNDIYMKIPEGYKMPEAYNSKSRNMYSIKLQRSLYGLKQSGRMWYNRLKSGFAIVAVYVDDLNLMGTPEELTKTADYLKNEFEMKDLGKTKFCLGLQIEHLPDGILIHQSTYTEKVLKHFHMDKAHPLSTPMVVRSLDVKKDPFRPQEVGEETLGPEVPYLSAIGALMYLANCTRPDIAFSVNLLARYSSAPTLRHWNGVKHVLRYLRGTTDMGLFYPNKSNPQLVGYADAGYLSDPHKGRSQTGYLFTCGDTAISWRSVKQTISATSSNHSEIIAIHEASRECVWLRSVIQHIREKCGLSSIKDNPTILYEDNAACITQIRGGYIKESKHSRSAMAVLRTPTTSLTTITMIAVVMVIVSVGAASDNNGVFSPCLDTTVARSDGFTLGIAFALRTSFFINTTLQLSPCDTRLRLSSSNSQIALFRPKVDEISLLTVNSSSFNPDTLGFMVAFAGRKYAARSPPAFVANSTFTVTSFTLVLEFQKGRLQNLYWKRDGCNGCSGNTNFVCLNNQDCAIKTNNCKNHGGTVDCSLGIQLAFSGTDKHLSALNSWYEVANLRQYSLYGVYSNLKDSLTSQYSNFF</sequence>
<evidence type="ECO:0000256" key="1">
    <source>
        <dbReference type="SAM" id="MobiDB-lite"/>
    </source>
</evidence>
<protein>
    <recommendedName>
        <fullName evidence="3">Reverse transcriptase Ty1/copia-type domain-containing protein</fullName>
    </recommendedName>
</protein>
<feature type="region of interest" description="Disordered" evidence="1">
    <location>
        <begin position="402"/>
        <end position="478"/>
    </location>
</feature>
<keyword evidence="2" id="KW-0812">Transmembrane</keyword>